<comment type="caution">
    <text evidence="1">The sequence shown here is derived from an EMBL/GenBank/DDBJ whole genome shotgun (WGS) entry which is preliminary data.</text>
</comment>
<dbReference type="eggNOG" id="COG0236">
    <property type="taxonomic scope" value="Bacteria"/>
</dbReference>
<sequence>MPVEPPAAPTTTPAVSEDEIARFVVDHFLDDDVDALDPERDLLAEGSIDSLGVLHVVAWLENRYGVTVPTGALSLRNFRSVRTIRETAERVAAGGGEA</sequence>
<evidence type="ECO:0000313" key="2">
    <source>
        <dbReference type="Proteomes" id="UP000288351"/>
    </source>
</evidence>
<dbReference type="AlphaFoldDB" id="A0A059W4P9"/>
<dbReference type="InterPro" id="IPR009081">
    <property type="entry name" value="PP-bd_ACP"/>
</dbReference>
<dbReference type="Proteomes" id="UP000288351">
    <property type="component" value="Unassembled WGS sequence"/>
</dbReference>
<reference evidence="1 2" key="1">
    <citation type="journal article" date="2019" name="Microbiol. Resour. Announc.">
        <title>Draft Genome Sequence of the Most Traditional epsilon-Poly-l-Lysine Producer, Streptomyces albulus NBRC14147.</title>
        <authorList>
            <person name="Yamanaka K."/>
            <person name="Hamano Y."/>
        </authorList>
    </citation>
    <scope>NUCLEOTIDE SEQUENCE [LARGE SCALE GENOMIC DNA]</scope>
    <source>
        <strain evidence="1 2">NBRC 14147</strain>
    </source>
</reference>
<dbReference type="Pfam" id="PF00550">
    <property type="entry name" value="PP-binding"/>
    <property type="match status" value="1"/>
</dbReference>
<dbReference type="PROSITE" id="PS50075">
    <property type="entry name" value="CARRIER"/>
    <property type="match status" value="1"/>
</dbReference>
<organism evidence="1 2">
    <name type="scientific">Streptomyces noursei</name>
    <name type="common">Streptomyces albulus</name>
    <dbReference type="NCBI Taxonomy" id="1971"/>
    <lineage>
        <taxon>Bacteria</taxon>
        <taxon>Bacillati</taxon>
        <taxon>Actinomycetota</taxon>
        <taxon>Actinomycetes</taxon>
        <taxon>Kitasatosporales</taxon>
        <taxon>Streptomycetaceae</taxon>
        <taxon>Streptomyces</taxon>
    </lineage>
</organism>
<dbReference type="EMBL" id="BHXC01000007">
    <property type="protein sequence ID" value="GCB94136.1"/>
    <property type="molecule type" value="Genomic_DNA"/>
</dbReference>
<accession>A0A059W4P9</accession>
<name>A0A059W4P9_STRNR</name>
<evidence type="ECO:0000313" key="1">
    <source>
        <dbReference type="EMBL" id="GCB94136.1"/>
    </source>
</evidence>
<gene>
    <name evidence="1" type="ORF">SALB_06934</name>
</gene>
<dbReference type="Gene3D" id="1.10.1200.10">
    <property type="entry name" value="ACP-like"/>
    <property type="match status" value="1"/>
</dbReference>
<proteinExistence type="predicted"/>
<dbReference type="InterPro" id="IPR036736">
    <property type="entry name" value="ACP-like_sf"/>
</dbReference>
<dbReference type="SUPFAM" id="SSF47336">
    <property type="entry name" value="ACP-like"/>
    <property type="match status" value="1"/>
</dbReference>
<dbReference type="RefSeq" id="WP_016578547.1">
    <property type="nucleotide sequence ID" value="NZ_BHXC01000007.1"/>
</dbReference>
<dbReference type="STRING" id="68570.DC74_6014"/>
<protein>
    <submittedName>
        <fullName evidence="1">Acyl carrier protein</fullName>
    </submittedName>
</protein>